<dbReference type="STRING" id="316067.Geob_2410"/>
<sequence length="301" mass="33791">MGIMYTTVTVNDFADRGYIQGLIGLNIGIEVALLTQLPVIAGQSFFTDDLKTLQGEILRFKEYLHDYGLSPSEVRVHQPGGYSYDWSKPLGFKLLQQFFSFCATLGFTDYIVHAPVGDLRVNEEAELSDYKQKLAYLAAGNNLEVEEIRLSYHNWLSSRHRRYVGELYEKLMVGHGASVLLDTYECGGVPEYIERIKSLSNKGLKVRSVHVHKDNHKFLTLSEFNGLFPSNFNGNLVNEGFVANTSSFEEFRNNKSVDCVMDNGSRLNILEGYVKILHSATNCCCPKEGASAQDVILQAFS</sequence>
<proteinExistence type="predicted"/>
<evidence type="ECO:0000313" key="2">
    <source>
        <dbReference type="Proteomes" id="UP000007721"/>
    </source>
</evidence>
<name>B9LZY3_GEODF</name>
<evidence type="ECO:0000313" key="1">
    <source>
        <dbReference type="EMBL" id="ACM20763.1"/>
    </source>
</evidence>
<dbReference type="HOGENOM" id="CLU_923652_0_0_7"/>
<dbReference type="AlphaFoldDB" id="B9LZY3"/>
<dbReference type="KEGG" id="geo:Geob_2410"/>
<keyword evidence="2" id="KW-1185">Reference proteome</keyword>
<dbReference type="RefSeq" id="WP_012647492.1">
    <property type="nucleotide sequence ID" value="NC_011979.1"/>
</dbReference>
<organism evidence="1 2">
    <name type="scientific">Geotalea daltonii (strain DSM 22248 / JCM 15807 / FRC-32)</name>
    <name type="common">Geobacter daltonii</name>
    <dbReference type="NCBI Taxonomy" id="316067"/>
    <lineage>
        <taxon>Bacteria</taxon>
        <taxon>Pseudomonadati</taxon>
        <taxon>Thermodesulfobacteriota</taxon>
        <taxon>Desulfuromonadia</taxon>
        <taxon>Geobacterales</taxon>
        <taxon>Geobacteraceae</taxon>
        <taxon>Geotalea</taxon>
    </lineage>
</organism>
<gene>
    <name evidence="1" type="ordered locus">Geob_2410</name>
</gene>
<accession>B9LZY3</accession>
<dbReference type="EMBL" id="CP001390">
    <property type="protein sequence ID" value="ACM20763.1"/>
    <property type="molecule type" value="Genomic_DNA"/>
</dbReference>
<dbReference type="Proteomes" id="UP000007721">
    <property type="component" value="Chromosome"/>
</dbReference>
<reference evidence="1 2" key="1">
    <citation type="submission" date="2009-01" db="EMBL/GenBank/DDBJ databases">
        <title>Complete sequence of Geobacter sp. FRC-32.</title>
        <authorList>
            <consortium name="US DOE Joint Genome Institute"/>
            <person name="Lucas S."/>
            <person name="Copeland A."/>
            <person name="Lapidus A."/>
            <person name="Glavina del Rio T."/>
            <person name="Dalin E."/>
            <person name="Tice H."/>
            <person name="Bruce D."/>
            <person name="Goodwin L."/>
            <person name="Pitluck S."/>
            <person name="Saunders E."/>
            <person name="Brettin T."/>
            <person name="Detter J.C."/>
            <person name="Han C."/>
            <person name="Larimer F."/>
            <person name="Land M."/>
            <person name="Hauser L."/>
            <person name="Kyrpides N."/>
            <person name="Ovchinnikova G."/>
            <person name="Kostka J."/>
            <person name="Richardson P."/>
        </authorList>
    </citation>
    <scope>NUCLEOTIDE SEQUENCE [LARGE SCALE GENOMIC DNA]</scope>
    <source>
        <strain evidence="2">DSM 22248 / JCM 15807 / FRC-32</strain>
    </source>
</reference>
<protein>
    <submittedName>
        <fullName evidence="1">TIM alpha/beta-barrel protein</fullName>
    </submittedName>
</protein>